<evidence type="ECO:0000259" key="2">
    <source>
        <dbReference type="Pfam" id="PF25121"/>
    </source>
</evidence>
<evidence type="ECO:0000313" key="3">
    <source>
        <dbReference type="EMBL" id="VDM33862.1"/>
    </source>
</evidence>
<dbReference type="PANTHER" id="PTHR12202">
    <property type="entry name" value="ESF1 HOMOLOG"/>
    <property type="match status" value="1"/>
</dbReference>
<feature type="region of interest" description="Disordered" evidence="1">
    <location>
        <begin position="183"/>
        <end position="205"/>
    </location>
</feature>
<keyword evidence="4" id="KW-1185">Reference proteome</keyword>
<dbReference type="InterPro" id="IPR056750">
    <property type="entry name" value="RRM_ESF1"/>
</dbReference>
<dbReference type="STRING" id="6205.A0A0R3X6L4"/>
<feature type="compositionally biased region" description="Acidic residues" evidence="1">
    <location>
        <begin position="185"/>
        <end position="195"/>
    </location>
</feature>
<feature type="region of interest" description="Disordered" evidence="1">
    <location>
        <begin position="39"/>
        <end position="94"/>
    </location>
</feature>
<feature type="compositionally biased region" description="Basic and acidic residues" evidence="1">
    <location>
        <begin position="1"/>
        <end position="15"/>
    </location>
</feature>
<dbReference type="PANTHER" id="PTHR12202:SF0">
    <property type="entry name" value="ESF1 HOMOLOG"/>
    <property type="match status" value="1"/>
</dbReference>
<dbReference type="GO" id="GO:0006364">
    <property type="term" value="P:rRNA processing"/>
    <property type="evidence" value="ECO:0007669"/>
    <property type="project" value="InterPro"/>
</dbReference>
<organism evidence="5">
    <name type="scientific">Hydatigena taeniaeformis</name>
    <name type="common">Feline tapeworm</name>
    <name type="synonym">Taenia taeniaeformis</name>
    <dbReference type="NCBI Taxonomy" id="6205"/>
    <lineage>
        <taxon>Eukaryota</taxon>
        <taxon>Metazoa</taxon>
        <taxon>Spiralia</taxon>
        <taxon>Lophotrochozoa</taxon>
        <taxon>Platyhelminthes</taxon>
        <taxon>Cestoda</taxon>
        <taxon>Eucestoda</taxon>
        <taxon>Cyclophyllidea</taxon>
        <taxon>Taeniidae</taxon>
        <taxon>Hydatigera</taxon>
    </lineage>
</organism>
<feature type="domain" description="ESF1 RRM" evidence="2">
    <location>
        <begin position="125"/>
        <end position="285"/>
    </location>
</feature>
<evidence type="ECO:0000256" key="1">
    <source>
        <dbReference type="SAM" id="MobiDB-lite"/>
    </source>
</evidence>
<reference evidence="5" key="1">
    <citation type="submission" date="2017-02" db="UniProtKB">
        <authorList>
            <consortium name="WormBaseParasite"/>
        </authorList>
    </citation>
    <scope>IDENTIFICATION</scope>
</reference>
<name>A0A0R3X6L4_HYDTA</name>
<feature type="compositionally biased region" description="Acidic residues" evidence="1">
    <location>
        <begin position="74"/>
        <end position="83"/>
    </location>
</feature>
<feature type="compositionally biased region" description="Basic and acidic residues" evidence="1">
    <location>
        <begin position="62"/>
        <end position="73"/>
    </location>
</feature>
<gene>
    <name evidence="3" type="ORF">TTAC_LOCUS9137</name>
</gene>
<sequence>MDDTELDKISRDPRFSGKLRKKTRKEKEALKSLFEGLEEEGSFKDKRGRPWPSRPLRYAKQLIEKEKEGKKEESEDSESESDSSDVSCDGFSDSTDEVVEGDLADLQDADWHELVKDAKEVEDATHRLAVLHFDWDNSNAETIFLALESFLPPGACLERVTIYPSEYGMKKMAEEEKHGPCDIWADNEDVEDDEGKDPNQKLPTDMDADERKAWKLTSVRIRRRLRQYQLQRLKYFYAIAEFDSKETAAAVYEACDGVEYGGTGIRFDLRFVPNEWSHMVSECREVNRARYKPQMFENSALHSTRITLSWDRTPAARTQWLREQFEAEAEPRKLFSEGKAKVSYTVKWRWKQYKYM</sequence>
<dbReference type="Pfam" id="PF25121">
    <property type="entry name" value="RRM_ESF1"/>
    <property type="match status" value="1"/>
</dbReference>
<dbReference type="AlphaFoldDB" id="A0A0R3X6L4"/>
<protein>
    <submittedName>
        <fullName evidence="5">ESF1 homolog</fullName>
    </submittedName>
</protein>
<dbReference type="WBParaSite" id="TTAC_0000915201-mRNA-1">
    <property type="protein sequence ID" value="TTAC_0000915201-mRNA-1"/>
    <property type="gene ID" value="TTAC_0000915201"/>
</dbReference>
<dbReference type="InterPro" id="IPR039754">
    <property type="entry name" value="Esf1"/>
</dbReference>
<dbReference type="Proteomes" id="UP000274429">
    <property type="component" value="Unassembled WGS sequence"/>
</dbReference>
<dbReference type="EMBL" id="UYWX01020690">
    <property type="protein sequence ID" value="VDM33862.1"/>
    <property type="molecule type" value="Genomic_DNA"/>
</dbReference>
<dbReference type="GO" id="GO:0003723">
    <property type="term" value="F:RNA binding"/>
    <property type="evidence" value="ECO:0007669"/>
    <property type="project" value="TreeGrafter"/>
</dbReference>
<feature type="region of interest" description="Disordered" evidence="1">
    <location>
        <begin position="1"/>
        <end position="26"/>
    </location>
</feature>
<proteinExistence type="predicted"/>
<accession>A0A0R3X6L4</accession>
<evidence type="ECO:0000313" key="4">
    <source>
        <dbReference type="Proteomes" id="UP000274429"/>
    </source>
</evidence>
<evidence type="ECO:0000313" key="5">
    <source>
        <dbReference type="WBParaSite" id="TTAC_0000915201-mRNA-1"/>
    </source>
</evidence>
<reference evidence="3 4" key="2">
    <citation type="submission" date="2018-11" db="EMBL/GenBank/DDBJ databases">
        <authorList>
            <consortium name="Pathogen Informatics"/>
        </authorList>
    </citation>
    <scope>NUCLEOTIDE SEQUENCE [LARGE SCALE GENOMIC DNA]</scope>
</reference>
<dbReference type="OrthoDB" id="431825at2759"/>